<feature type="domain" description="PAS" evidence="7">
    <location>
        <begin position="128"/>
        <end position="199"/>
    </location>
</feature>
<dbReference type="PRINTS" id="PR00344">
    <property type="entry name" value="BCTRLSENSOR"/>
</dbReference>
<dbReference type="RefSeq" id="WP_220806580.1">
    <property type="nucleotide sequence ID" value="NZ_BPMK01000002.1"/>
</dbReference>
<dbReference type="Pfam" id="PF02518">
    <property type="entry name" value="HATPase_c"/>
    <property type="match status" value="1"/>
</dbReference>
<dbReference type="SMART" id="SM00448">
    <property type="entry name" value="REC"/>
    <property type="match status" value="1"/>
</dbReference>
<organism evidence="9 10">
    <name type="scientific">Noviherbaspirillum aridicola</name>
    <dbReference type="NCBI Taxonomy" id="2849687"/>
    <lineage>
        <taxon>Bacteria</taxon>
        <taxon>Pseudomonadati</taxon>
        <taxon>Pseudomonadota</taxon>
        <taxon>Betaproteobacteria</taxon>
        <taxon>Burkholderiales</taxon>
        <taxon>Oxalobacteraceae</taxon>
        <taxon>Noviherbaspirillum</taxon>
    </lineage>
</organism>
<evidence type="ECO:0000259" key="8">
    <source>
        <dbReference type="PROSITE" id="PS50113"/>
    </source>
</evidence>
<evidence type="ECO:0000256" key="3">
    <source>
        <dbReference type="ARBA" id="ARBA00022553"/>
    </source>
</evidence>
<dbReference type="PROSITE" id="PS50113">
    <property type="entry name" value="PAC"/>
    <property type="match status" value="1"/>
</dbReference>
<dbReference type="PROSITE" id="PS50112">
    <property type="entry name" value="PAS"/>
    <property type="match status" value="2"/>
</dbReference>
<sequence length="755" mass="83753">MRSALDSSSGIESNAAVILESITDAFYALDHDWAFTYVNRQAEVLLGRPRGDLLGKNIWQEYRPLIGSEFESLYHKVAGERLAGSITAWYPDHQRYYEVHAYPSALGISVYFRNVTENLLSQQRLRESESRFRQMADAIPQIVWIVGPGGKAEFFNRQWYTYTGAEPMETTPAEVAAGFVHPEDQAPTMEAWEAAGRAGRVFSVEHRIRSASGEYRWFLVRAEPERDPRSGAIVRWFGTSTDVHDRKLAEAALRRSEARYRSLFASIDEGFCILEMIFDEQGRPCDYRFLETNPVFERQTGLHDAVGRRARELVPGLEQHWIDMYGRVALTGEPNRFESESEAMGRWFDVYAFRVDEPEDRHVALLFTDVTQRRRAQQNLQTDARRKDEFLAMLAHELRNPLAPISAAADLLATGSIGPDRLPGITAVIARQANHMTGLLEDLLDVSRVTRGLVTLEKKPVDLKTAVTEAVEQVRPLIEEKSHQLELRLPPQPAFVPGDRKRLVQVLANLLGNAARYTPAGSGRITLAMEVRDSSIVMTVRDNGIGMTPDLIGRAFELFAQGERSVDRSQGGLGIGLALVRTLVHLHDGSIAIESDGPGLGTCLTVTLPLLARQADDQPFAKAEAGTGGGSLRILVIDDNADAAQLLAMFLQQCGHRVYIGHHARDALALAPEVLPEVFLLDIGLPDIDGNELVRRLRAMPELAHSVFVALTGYGQPQDREASLAAGFHRHLVKPVDSVALAAWLAGLPTAARVV</sequence>
<dbReference type="Proteomes" id="UP000887222">
    <property type="component" value="Unassembled WGS sequence"/>
</dbReference>
<dbReference type="Gene3D" id="3.40.50.2300">
    <property type="match status" value="1"/>
</dbReference>
<evidence type="ECO:0000313" key="9">
    <source>
        <dbReference type="EMBL" id="GIZ50395.1"/>
    </source>
</evidence>
<evidence type="ECO:0000256" key="1">
    <source>
        <dbReference type="ARBA" id="ARBA00000085"/>
    </source>
</evidence>
<dbReference type="CDD" id="cd00075">
    <property type="entry name" value="HATPase"/>
    <property type="match status" value="1"/>
</dbReference>
<dbReference type="PANTHER" id="PTHR43547">
    <property type="entry name" value="TWO-COMPONENT HISTIDINE KINASE"/>
    <property type="match status" value="1"/>
</dbReference>
<comment type="catalytic activity">
    <reaction evidence="1">
        <text>ATP + protein L-histidine = ADP + protein N-phospho-L-histidine.</text>
        <dbReference type="EC" id="2.7.13.3"/>
    </reaction>
</comment>
<dbReference type="InterPro" id="IPR035965">
    <property type="entry name" value="PAS-like_dom_sf"/>
</dbReference>
<dbReference type="InterPro" id="IPR001610">
    <property type="entry name" value="PAC"/>
</dbReference>
<dbReference type="SUPFAM" id="SSF55785">
    <property type="entry name" value="PYP-like sensor domain (PAS domain)"/>
    <property type="match status" value="3"/>
</dbReference>
<dbReference type="EMBL" id="BPMK01000002">
    <property type="protein sequence ID" value="GIZ50395.1"/>
    <property type="molecule type" value="Genomic_DNA"/>
</dbReference>
<dbReference type="InterPro" id="IPR001789">
    <property type="entry name" value="Sig_transdc_resp-reg_receiver"/>
</dbReference>
<dbReference type="SMART" id="SM00388">
    <property type="entry name" value="HisKA"/>
    <property type="match status" value="1"/>
</dbReference>
<dbReference type="EC" id="2.7.13.3" evidence="2"/>
<dbReference type="CDD" id="cd00082">
    <property type="entry name" value="HisKA"/>
    <property type="match status" value="1"/>
</dbReference>
<name>A0ABQ4Q0S7_9BURK</name>
<dbReference type="InterPro" id="IPR011006">
    <property type="entry name" value="CheY-like_superfamily"/>
</dbReference>
<evidence type="ECO:0000313" key="10">
    <source>
        <dbReference type="Proteomes" id="UP000887222"/>
    </source>
</evidence>
<dbReference type="PROSITE" id="PS50109">
    <property type="entry name" value="HIS_KIN"/>
    <property type="match status" value="1"/>
</dbReference>
<dbReference type="Gene3D" id="3.30.450.20">
    <property type="entry name" value="PAS domain"/>
    <property type="match status" value="3"/>
</dbReference>
<dbReference type="SMART" id="SM00086">
    <property type="entry name" value="PAC"/>
    <property type="match status" value="1"/>
</dbReference>
<dbReference type="Gene3D" id="3.30.565.10">
    <property type="entry name" value="Histidine kinase-like ATPase, C-terminal domain"/>
    <property type="match status" value="1"/>
</dbReference>
<dbReference type="CDD" id="cd17580">
    <property type="entry name" value="REC_2_DhkD-like"/>
    <property type="match status" value="1"/>
</dbReference>
<dbReference type="SUPFAM" id="SSF55874">
    <property type="entry name" value="ATPase domain of HSP90 chaperone/DNA topoisomerase II/histidine kinase"/>
    <property type="match status" value="1"/>
</dbReference>
<feature type="domain" description="Response regulatory" evidence="6">
    <location>
        <begin position="633"/>
        <end position="749"/>
    </location>
</feature>
<evidence type="ECO:0000259" key="7">
    <source>
        <dbReference type="PROSITE" id="PS50112"/>
    </source>
</evidence>
<dbReference type="SUPFAM" id="SSF52172">
    <property type="entry name" value="CheY-like"/>
    <property type="match status" value="1"/>
</dbReference>
<reference evidence="9 10" key="1">
    <citation type="journal article" date="2022" name="Int. J. Syst. Evol. Microbiol.">
        <title>Noviherbaspirillum aridicola sp. nov., isolated from an arid soil in Pakistan.</title>
        <authorList>
            <person name="Khan I.U."/>
            <person name="Saqib M."/>
            <person name="Amin A."/>
            <person name="Hussain F."/>
            <person name="Li L."/>
            <person name="Liu Y.H."/>
            <person name="Fang B.Z."/>
            <person name="Ahmed I."/>
            <person name="Li W.J."/>
        </authorList>
    </citation>
    <scope>NUCLEOTIDE SEQUENCE [LARGE SCALE GENOMIC DNA]</scope>
    <source>
        <strain evidence="9 10">NCCP-691</strain>
    </source>
</reference>
<dbReference type="NCBIfam" id="TIGR00229">
    <property type="entry name" value="sensory_box"/>
    <property type="match status" value="2"/>
</dbReference>
<evidence type="ECO:0000259" key="6">
    <source>
        <dbReference type="PROSITE" id="PS50110"/>
    </source>
</evidence>
<dbReference type="InterPro" id="IPR036097">
    <property type="entry name" value="HisK_dim/P_sf"/>
</dbReference>
<feature type="domain" description="PAS" evidence="7">
    <location>
        <begin position="11"/>
        <end position="64"/>
    </location>
</feature>
<gene>
    <name evidence="9" type="ORF">NCCP691_04090</name>
</gene>
<dbReference type="InterPro" id="IPR003594">
    <property type="entry name" value="HATPase_dom"/>
</dbReference>
<proteinExistence type="predicted"/>
<dbReference type="InterPro" id="IPR000014">
    <property type="entry name" value="PAS"/>
</dbReference>
<evidence type="ECO:0000259" key="5">
    <source>
        <dbReference type="PROSITE" id="PS50109"/>
    </source>
</evidence>
<dbReference type="InterPro" id="IPR013655">
    <property type="entry name" value="PAS_fold_3"/>
</dbReference>
<dbReference type="PANTHER" id="PTHR43547:SF2">
    <property type="entry name" value="HYBRID SIGNAL TRANSDUCTION HISTIDINE KINASE C"/>
    <property type="match status" value="1"/>
</dbReference>
<dbReference type="InterPro" id="IPR004358">
    <property type="entry name" value="Sig_transdc_His_kin-like_C"/>
</dbReference>
<dbReference type="Pfam" id="PF08448">
    <property type="entry name" value="PAS_4"/>
    <property type="match status" value="2"/>
</dbReference>
<dbReference type="InterPro" id="IPR036890">
    <property type="entry name" value="HATPase_C_sf"/>
</dbReference>
<evidence type="ECO:0000256" key="4">
    <source>
        <dbReference type="PROSITE-ProRule" id="PRU00169"/>
    </source>
</evidence>
<feature type="domain" description="PAC" evidence="8">
    <location>
        <begin position="202"/>
        <end position="255"/>
    </location>
</feature>
<dbReference type="InterPro" id="IPR003661">
    <property type="entry name" value="HisK_dim/P_dom"/>
</dbReference>
<dbReference type="Gene3D" id="1.10.287.130">
    <property type="match status" value="1"/>
</dbReference>
<keyword evidence="3 4" id="KW-0597">Phosphoprotein</keyword>
<dbReference type="InterPro" id="IPR013656">
    <property type="entry name" value="PAS_4"/>
</dbReference>
<feature type="domain" description="Histidine kinase" evidence="5">
    <location>
        <begin position="393"/>
        <end position="612"/>
    </location>
</feature>
<dbReference type="Pfam" id="PF08447">
    <property type="entry name" value="PAS_3"/>
    <property type="match status" value="1"/>
</dbReference>
<dbReference type="PROSITE" id="PS50110">
    <property type="entry name" value="RESPONSE_REGULATORY"/>
    <property type="match status" value="1"/>
</dbReference>
<dbReference type="Pfam" id="PF00512">
    <property type="entry name" value="HisKA"/>
    <property type="match status" value="1"/>
</dbReference>
<accession>A0ABQ4Q0S7</accession>
<keyword evidence="10" id="KW-1185">Reference proteome</keyword>
<dbReference type="SMART" id="SM00387">
    <property type="entry name" value="HATPase_c"/>
    <property type="match status" value="1"/>
</dbReference>
<dbReference type="InterPro" id="IPR000700">
    <property type="entry name" value="PAS-assoc_C"/>
</dbReference>
<evidence type="ECO:0000256" key="2">
    <source>
        <dbReference type="ARBA" id="ARBA00012438"/>
    </source>
</evidence>
<dbReference type="CDD" id="cd00130">
    <property type="entry name" value="PAS"/>
    <property type="match status" value="2"/>
</dbReference>
<dbReference type="Pfam" id="PF00072">
    <property type="entry name" value="Response_reg"/>
    <property type="match status" value="1"/>
</dbReference>
<comment type="caution">
    <text evidence="9">The sequence shown here is derived from an EMBL/GenBank/DDBJ whole genome shotgun (WGS) entry which is preliminary data.</text>
</comment>
<protein>
    <recommendedName>
        <fullName evidence="2">histidine kinase</fullName>
        <ecNumber evidence="2">2.7.13.3</ecNumber>
    </recommendedName>
</protein>
<dbReference type="SUPFAM" id="SSF47384">
    <property type="entry name" value="Homodimeric domain of signal transducing histidine kinase"/>
    <property type="match status" value="1"/>
</dbReference>
<feature type="modified residue" description="4-aspartylphosphate" evidence="4">
    <location>
        <position position="682"/>
    </location>
</feature>
<dbReference type="SMART" id="SM00091">
    <property type="entry name" value="PAS"/>
    <property type="match status" value="3"/>
</dbReference>
<dbReference type="InterPro" id="IPR005467">
    <property type="entry name" value="His_kinase_dom"/>
</dbReference>